<feature type="domain" description="VOC" evidence="1">
    <location>
        <begin position="1"/>
        <end position="124"/>
    </location>
</feature>
<dbReference type="Proteomes" id="UP000016562">
    <property type="component" value="Unassembled WGS sequence"/>
</dbReference>
<dbReference type="SUPFAM" id="SSF54593">
    <property type="entry name" value="Glyoxalase/Bleomycin resistance protein/Dihydroxybiphenyl dioxygenase"/>
    <property type="match status" value="1"/>
</dbReference>
<keyword evidence="3" id="KW-1185">Reference proteome</keyword>
<proteinExistence type="predicted"/>
<organism evidence="2 3">
    <name type="scientific">Vibrio ezurae NBRC 102218</name>
    <dbReference type="NCBI Taxonomy" id="1219080"/>
    <lineage>
        <taxon>Bacteria</taxon>
        <taxon>Pseudomonadati</taxon>
        <taxon>Pseudomonadota</taxon>
        <taxon>Gammaproteobacteria</taxon>
        <taxon>Vibrionales</taxon>
        <taxon>Vibrionaceae</taxon>
        <taxon>Vibrio</taxon>
    </lineage>
</organism>
<protein>
    <recommendedName>
        <fullName evidence="1">VOC domain-containing protein</fullName>
    </recommendedName>
</protein>
<dbReference type="Pfam" id="PF00903">
    <property type="entry name" value="Glyoxalase"/>
    <property type="match status" value="1"/>
</dbReference>
<dbReference type="Gene3D" id="3.10.180.10">
    <property type="entry name" value="2,3-Dihydroxybiphenyl 1,2-Dioxygenase, domain 1"/>
    <property type="match status" value="1"/>
</dbReference>
<accession>U3B3V8</accession>
<dbReference type="STRING" id="1219080.VEZ01S_25_00250"/>
<evidence type="ECO:0000313" key="3">
    <source>
        <dbReference type="Proteomes" id="UP000016562"/>
    </source>
</evidence>
<comment type="caution">
    <text evidence="2">The sequence shown here is derived from an EMBL/GenBank/DDBJ whole genome shotgun (WGS) entry which is preliminary data.</text>
</comment>
<dbReference type="PANTHER" id="PTHR35006:SF1">
    <property type="entry name" value="BLL2941 PROTEIN"/>
    <property type="match status" value="1"/>
</dbReference>
<name>U3B3V8_9VIBR</name>
<evidence type="ECO:0000313" key="2">
    <source>
        <dbReference type="EMBL" id="GAD80142.1"/>
    </source>
</evidence>
<dbReference type="AlphaFoldDB" id="U3B3V8"/>
<reference evidence="2 3" key="1">
    <citation type="submission" date="2013-09" db="EMBL/GenBank/DDBJ databases">
        <title>Whole genome shotgun sequence of Vibrio ezurae NBRC 102218.</title>
        <authorList>
            <person name="Yoshida I."/>
            <person name="Hosoyama A."/>
            <person name="Numata M."/>
            <person name="Hashimoto M."/>
            <person name="Hosoyama Y."/>
            <person name="Tsuchikane K."/>
            <person name="Noguchi M."/>
            <person name="Hirakata S."/>
            <person name="Ichikawa N."/>
            <person name="Ohji S."/>
            <person name="Yamazoe A."/>
            <person name="Fujita N."/>
        </authorList>
    </citation>
    <scope>NUCLEOTIDE SEQUENCE [LARGE SCALE GENOMIC DNA]</scope>
    <source>
        <strain evidence="2 3">NBRC 102218</strain>
    </source>
</reference>
<dbReference type="InterPro" id="IPR037523">
    <property type="entry name" value="VOC_core"/>
</dbReference>
<evidence type="ECO:0000259" key="1">
    <source>
        <dbReference type="PROSITE" id="PS51819"/>
    </source>
</evidence>
<dbReference type="CDD" id="cd07262">
    <property type="entry name" value="VOC_like"/>
    <property type="match status" value="1"/>
</dbReference>
<dbReference type="InterPro" id="IPR004360">
    <property type="entry name" value="Glyas_Fos-R_dOase_dom"/>
</dbReference>
<dbReference type="PANTHER" id="PTHR35006">
    <property type="entry name" value="GLYOXALASE FAMILY PROTEIN (AFU_ORTHOLOGUE AFUA_5G14830)"/>
    <property type="match status" value="1"/>
</dbReference>
<dbReference type="OrthoDB" id="9800438at2"/>
<dbReference type="eggNOG" id="COG0346">
    <property type="taxonomic scope" value="Bacteria"/>
</dbReference>
<dbReference type="EMBL" id="BATM01000025">
    <property type="protein sequence ID" value="GAD80142.1"/>
    <property type="molecule type" value="Genomic_DNA"/>
</dbReference>
<dbReference type="InterPro" id="IPR029068">
    <property type="entry name" value="Glyas_Bleomycin-R_OHBP_Dase"/>
</dbReference>
<dbReference type="RefSeq" id="WP_021713850.1">
    <property type="nucleotide sequence ID" value="NZ_BATM01000025.1"/>
</dbReference>
<sequence>MFSHVMIGTNNMDESKAFYDAVLATLGYDAGVFDEKGRCFYFSDSGIFCLTKPINGEAATHGNGTTIGFKAASSELVDKWHQLGLENGGAECEDPPGIRGNTERQLYMAYLRDPSGNKICATHFIS</sequence>
<gene>
    <name evidence="2" type="ORF">VEZ01S_25_00250</name>
</gene>
<dbReference type="PROSITE" id="PS51819">
    <property type="entry name" value="VOC"/>
    <property type="match status" value="1"/>
</dbReference>